<feature type="repeat" description="TPR" evidence="3">
    <location>
        <begin position="577"/>
        <end position="610"/>
    </location>
</feature>
<dbReference type="SUPFAM" id="SSF48452">
    <property type="entry name" value="TPR-like"/>
    <property type="match status" value="4"/>
</dbReference>
<dbReference type="InterPro" id="IPR051685">
    <property type="entry name" value="Ycf3/AcsC/BcsC/TPR_MFPF"/>
</dbReference>
<keyword evidence="2 3" id="KW-0802">TPR repeat</keyword>
<dbReference type="InterPro" id="IPR041656">
    <property type="entry name" value="TPR_5"/>
</dbReference>
<reference evidence="5 6" key="1">
    <citation type="submission" date="2020-01" db="EMBL/GenBank/DDBJ databases">
        <title>Ponticoccus aerotolerans gen. nov., sp. nov., an anaerobic bacterium and proposal of Ponticoccusceae fam. nov., Ponticoccusles ord. nov. and Ponticoccuse classis nov. in the phylum Kiritimatiellaeota.</title>
        <authorList>
            <person name="Zhou L.Y."/>
            <person name="Du Z.J."/>
        </authorList>
    </citation>
    <scope>NUCLEOTIDE SEQUENCE [LARGE SCALE GENOMIC DNA]</scope>
    <source>
        <strain evidence="5 6">S-5007</strain>
    </source>
</reference>
<dbReference type="Gene3D" id="1.25.40.10">
    <property type="entry name" value="Tetratricopeptide repeat domain"/>
    <property type="match status" value="4"/>
</dbReference>
<dbReference type="PANTHER" id="PTHR44943">
    <property type="entry name" value="CELLULOSE SYNTHASE OPERON PROTEIN C"/>
    <property type="match status" value="1"/>
</dbReference>
<gene>
    <name evidence="5" type="ORF">GT409_14100</name>
</gene>
<dbReference type="Pfam" id="PF13432">
    <property type="entry name" value="TPR_16"/>
    <property type="match status" value="1"/>
</dbReference>
<organism evidence="5 6">
    <name type="scientific">Tichowtungia aerotolerans</name>
    <dbReference type="NCBI Taxonomy" id="2697043"/>
    <lineage>
        <taxon>Bacteria</taxon>
        <taxon>Pseudomonadati</taxon>
        <taxon>Kiritimatiellota</taxon>
        <taxon>Tichowtungiia</taxon>
        <taxon>Tichowtungiales</taxon>
        <taxon>Tichowtungiaceae</taxon>
        <taxon>Tichowtungia</taxon>
    </lineage>
</organism>
<protein>
    <submittedName>
        <fullName evidence="5">Tetratricopeptide repeat protein</fullName>
    </submittedName>
</protein>
<dbReference type="AlphaFoldDB" id="A0A6P1M921"/>
<evidence type="ECO:0000256" key="2">
    <source>
        <dbReference type="ARBA" id="ARBA00022803"/>
    </source>
</evidence>
<evidence type="ECO:0000313" key="5">
    <source>
        <dbReference type="EMBL" id="QHI70522.1"/>
    </source>
</evidence>
<dbReference type="KEGG" id="taer:GT409_14100"/>
<dbReference type="EMBL" id="CP047593">
    <property type="protein sequence ID" value="QHI70522.1"/>
    <property type="molecule type" value="Genomic_DNA"/>
</dbReference>
<dbReference type="InterPro" id="IPR019734">
    <property type="entry name" value="TPR_rpt"/>
</dbReference>
<feature type="domain" description="Tetratrico peptide repeat group 5" evidence="4">
    <location>
        <begin position="626"/>
        <end position="717"/>
    </location>
</feature>
<keyword evidence="1" id="KW-0677">Repeat</keyword>
<dbReference type="PANTHER" id="PTHR44943:SF8">
    <property type="entry name" value="TPR REPEAT-CONTAINING PROTEIN MJ0263"/>
    <property type="match status" value="1"/>
</dbReference>
<dbReference type="Proteomes" id="UP000464954">
    <property type="component" value="Chromosome"/>
</dbReference>
<keyword evidence="6" id="KW-1185">Reference proteome</keyword>
<dbReference type="SMART" id="SM00028">
    <property type="entry name" value="TPR"/>
    <property type="match status" value="11"/>
</dbReference>
<evidence type="ECO:0000259" key="4">
    <source>
        <dbReference type="Pfam" id="PF12688"/>
    </source>
</evidence>
<dbReference type="Pfam" id="PF12688">
    <property type="entry name" value="TPR_5"/>
    <property type="match status" value="1"/>
</dbReference>
<proteinExistence type="predicted"/>
<sequence length="1028" mass="117594">MAREIVEQKSPEEIRSEMSASGLLSEAGLLMKQQNYTAAVPYLKDYLERMKESDDKRVLALMQDVRFKLGKTGILIGDSEQAQTYFEQYMNSKPIYRRREVLKSLAVSYFESKNYEKSIAAVTNAFAPPPEVEEEEEVEEVKIDDLDKEDRGGLTKRQLKRYQEEAEEYKDEFFTEISADKPQEEPEYTVPDKVLLNLTLAESYAGLKKWKLCVDPYEYVIENADKMPRRGYAIMKLVTALSNLGEYDQVRKQIVDLANTDVRYDIRVNMAMMNAASALFNVAEYDSALMLYRMILPRRALADFHLEKANELRRNSGMREMQIALSTNDNGKVESLLGYKYAEASFEGEGAPQALGIEMPPGLAELEESIGTLLSLPPYEDDVVYRVGQLYYECGRPWEALGAFDLTTSRDPDGERGSRAFCDAIQVLSKLELYDRMEKRCFAFLDEHKDGTMPRQVAYYLTAAYQKQEKFKKIKELRPYLEGFTSADSLPAADKLMAEQYGCELYYMQAIADLMLLNYKDALQGFDLVLDKFPKSHQEDNVRYWHAMTQMFLQNYSLAYDEFEYYLGHFPKGNWVSSAWFQGGICLFGQEKYEEANERFTYVIDTYPASAVYPDACSMRGDIRASQDYEGNLKDAVSDYREAIRTAKKVAQATYATFQMAAVYELDSKNDEIIELVNNYLDTYGEEADVAKAAYWLGKIKLEQGLVGEAIDAYLDTILKYGDDVRQDGVDLIISELMNTARRLEQDDQDQLRKRLESALASSENPTLQLRLRVMLAEMDDKKIELGDTLINELETLNGAPPPVLAVICDASFANEDYSRAEEILKIFMDQFEESEYMRAAYKLRAYDLFEKGSYDEALKIVSDAQGLYGVDVDTAWAQVMKGRIELEQGNTDTARESFKMILTIRAWRGEPYAEACYYLGETEEKAGNLKKAFAWYQRTYFMYKGHAGGYWAAEGYLASARCLQKLGRDVDMRNTYRAMLYDKYVNELPQADVARQALGPAEVREINEKMAAGIQTNLTVTVESEEL</sequence>
<name>A0A6P1M921_9BACT</name>
<dbReference type="InterPro" id="IPR011990">
    <property type="entry name" value="TPR-like_helical_dom_sf"/>
</dbReference>
<accession>A0A6P1M921</accession>
<dbReference type="RefSeq" id="WP_160629696.1">
    <property type="nucleotide sequence ID" value="NZ_CP047593.1"/>
</dbReference>
<evidence type="ECO:0000256" key="1">
    <source>
        <dbReference type="ARBA" id="ARBA00022737"/>
    </source>
</evidence>
<dbReference type="PROSITE" id="PS50005">
    <property type="entry name" value="TPR"/>
    <property type="match status" value="1"/>
</dbReference>
<evidence type="ECO:0000313" key="6">
    <source>
        <dbReference type="Proteomes" id="UP000464954"/>
    </source>
</evidence>
<evidence type="ECO:0000256" key="3">
    <source>
        <dbReference type="PROSITE-ProRule" id="PRU00339"/>
    </source>
</evidence>